<dbReference type="InterPro" id="IPR036457">
    <property type="entry name" value="PPM-type-like_dom_sf"/>
</dbReference>
<dbReference type="Gene3D" id="3.30.565.10">
    <property type="entry name" value="Histidine kinase-like ATPase, C-terminal domain"/>
    <property type="match status" value="1"/>
</dbReference>
<evidence type="ECO:0000313" key="3">
    <source>
        <dbReference type="Proteomes" id="UP001500967"/>
    </source>
</evidence>
<dbReference type="Proteomes" id="UP001500967">
    <property type="component" value="Unassembled WGS sequence"/>
</dbReference>
<gene>
    <name evidence="2" type="ORF">GCM10009539_19930</name>
</gene>
<dbReference type="InterPro" id="IPR036890">
    <property type="entry name" value="HATPase_C_sf"/>
</dbReference>
<dbReference type="InterPro" id="IPR003594">
    <property type="entry name" value="HATPase_dom"/>
</dbReference>
<dbReference type="SUPFAM" id="SSF81606">
    <property type="entry name" value="PP2C-like"/>
    <property type="match status" value="1"/>
</dbReference>
<dbReference type="Pfam" id="PF07228">
    <property type="entry name" value="SpoIIE"/>
    <property type="match status" value="1"/>
</dbReference>
<accession>A0ABN0U066</accession>
<dbReference type="Gene3D" id="3.60.40.10">
    <property type="entry name" value="PPM-type phosphatase domain"/>
    <property type="match status" value="1"/>
</dbReference>
<organism evidence="2 3">
    <name type="scientific">Cryptosporangium japonicum</name>
    <dbReference type="NCBI Taxonomy" id="80872"/>
    <lineage>
        <taxon>Bacteria</taxon>
        <taxon>Bacillati</taxon>
        <taxon>Actinomycetota</taxon>
        <taxon>Actinomycetes</taxon>
        <taxon>Cryptosporangiales</taxon>
        <taxon>Cryptosporangiaceae</taxon>
        <taxon>Cryptosporangium</taxon>
    </lineage>
</organism>
<protein>
    <submittedName>
        <fullName evidence="2">SpoIIE family protein phosphatase</fullName>
    </submittedName>
</protein>
<dbReference type="EMBL" id="BAAAGX010000007">
    <property type="protein sequence ID" value="GAA0234616.1"/>
    <property type="molecule type" value="Genomic_DNA"/>
</dbReference>
<comment type="caution">
    <text evidence="2">The sequence shown here is derived from an EMBL/GenBank/DDBJ whole genome shotgun (WGS) entry which is preliminary data.</text>
</comment>
<reference evidence="2 3" key="1">
    <citation type="journal article" date="2019" name="Int. J. Syst. Evol. Microbiol.">
        <title>The Global Catalogue of Microorganisms (GCM) 10K type strain sequencing project: providing services to taxonomists for standard genome sequencing and annotation.</title>
        <authorList>
            <consortium name="The Broad Institute Genomics Platform"/>
            <consortium name="The Broad Institute Genome Sequencing Center for Infectious Disease"/>
            <person name="Wu L."/>
            <person name="Ma J."/>
        </authorList>
    </citation>
    <scope>NUCLEOTIDE SEQUENCE [LARGE SCALE GENOMIC DNA]</scope>
    <source>
        <strain evidence="2 3">JCM 10425</strain>
    </source>
</reference>
<sequence length="352" mass="36755">MEPLIGAEVLWIPIDDTSAVGAARRMATGLADRAGFDEARSGELAIAVTELAGNLHRHAHDGAMALRLTRPYSSADGTAEPAVEVIALDHGPGMADFEAHLRDGYSTGGTLGVGLGAVTRLASTFDAWSQPERGTVVAARFAAPRRPITRIGAPAAPGRDRAAGLTRPMAGETACGDAYAVRRTADGVVAVLCDGLGHGPLAARAAQRAVEVFTETADEDVTALVTRLHRELRPTRGAAVGVVRLDQTRGLVQFAGLGNVAGAVLRSGERSRHVTSMPGIAGHQARTIRSFDYPVEGNALIVLHTDGLSTRWSFDGQWGLAGHDPLVIAAALLRDAGTRRDDAGVLVLTSRP</sequence>
<name>A0ABN0U066_9ACTN</name>
<dbReference type="PANTHER" id="PTHR35801:SF1">
    <property type="entry name" value="PHOSPHOSERINE PHOSPHATASE RSBX"/>
    <property type="match status" value="1"/>
</dbReference>
<dbReference type="RefSeq" id="WP_344648459.1">
    <property type="nucleotide sequence ID" value="NZ_BAAAGX010000007.1"/>
</dbReference>
<evidence type="ECO:0000259" key="1">
    <source>
        <dbReference type="SMART" id="SM00331"/>
    </source>
</evidence>
<dbReference type="SMART" id="SM00331">
    <property type="entry name" value="PP2C_SIG"/>
    <property type="match status" value="1"/>
</dbReference>
<proteinExistence type="predicted"/>
<keyword evidence="3" id="KW-1185">Reference proteome</keyword>
<evidence type="ECO:0000313" key="2">
    <source>
        <dbReference type="EMBL" id="GAA0234616.1"/>
    </source>
</evidence>
<feature type="domain" description="PPM-type phosphatase" evidence="1">
    <location>
        <begin position="160"/>
        <end position="350"/>
    </location>
</feature>
<dbReference type="InterPro" id="IPR039248">
    <property type="entry name" value="Ptase_RsbX"/>
</dbReference>
<dbReference type="Pfam" id="PF13581">
    <property type="entry name" value="HATPase_c_2"/>
    <property type="match status" value="1"/>
</dbReference>
<dbReference type="SUPFAM" id="SSF55874">
    <property type="entry name" value="ATPase domain of HSP90 chaperone/DNA topoisomerase II/histidine kinase"/>
    <property type="match status" value="1"/>
</dbReference>
<dbReference type="InterPro" id="IPR001932">
    <property type="entry name" value="PPM-type_phosphatase-like_dom"/>
</dbReference>
<dbReference type="PANTHER" id="PTHR35801">
    <property type="entry name" value="PHOSPHOSERINE PHOSPHATASE RSBX"/>
    <property type="match status" value="1"/>
</dbReference>